<sequence length="93" mass="10520">MLRNTTLLLLLSVILSYKIVASARNRPPPGQYCPSDLKIWVAIFALLDFNSPAQIIMHEVTVLFVGIRLHLGNFPHRGRRQILFKSIFFAVSG</sequence>
<feature type="signal peptide" evidence="1">
    <location>
        <begin position="1"/>
        <end position="23"/>
    </location>
</feature>
<evidence type="ECO:0000313" key="3">
    <source>
        <dbReference type="Proteomes" id="UP001196413"/>
    </source>
</evidence>
<name>A0AAD5QXM6_PARTN</name>
<proteinExistence type="predicted"/>
<dbReference type="EMBL" id="JAHQIW010004991">
    <property type="protein sequence ID" value="KAJ1364496.1"/>
    <property type="molecule type" value="Genomic_DNA"/>
</dbReference>
<dbReference type="AlphaFoldDB" id="A0AAD5QXM6"/>
<keyword evidence="3" id="KW-1185">Reference proteome</keyword>
<accession>A0AAD5QXM6</accession>
<evidence type="ECO:0000256" key="1">
    <source>
        <dbReference type="SAM" id="SignalP"/>
    </source>
</evidence>
<dbReference type="Proteomes" id="UP001196413">
    <property type="component" value="Unassembled WGS sequence"/>
</dbReference>
<feature type="chain" id="PRO_5041947039" description="Secreted protein" evidence="1">
    <location>
        <begin position="24"/>
        <end position="93"/>
    </location>
</feature>
<keyword evidence="1" id="KW-0732">Signal</keyword>
<gene>
    <name evidence="2" type="ORF">KIN20_024611</name>
</gene>
<reference evidence="2" key="1">
    <citation type="submission" date="2021-06" db="EMBL/GenBank/DDBJ databases">
        <title>Parelaphostrongylus tenuis whole genome reference sequence.</title>
        <authorList>
            <person name="Garwood T.J."/>
            <person name="Larsen P.A."/>
            <person name="Fountain-Jones N.M."/>
            <person name="Garbe J.R."/>
            <person name="Macchietto M.G."/>
            <person name="Kania S.A."/>
            <person name="Gerhold R.W."/>
            <person name="Richards J.E."/>
            <person name="Wolf T.M."/>
        </authorList>
    </citation>
    <scope>NUCLEOTIDE SEQUENCE</scope>
    <source>
        <strain evidence="2">MNPRO001-30</strain>
        <tissue evidence="2">Meninges</tissue>
    </source>
</reference>
<evidence type="ECO:0000313" key="2">
    <source>
        <dbReference type="EMBL" id="KAJ1364496.1"/>
    </source>
</evidence>
<organism evidence="2 3">
    <name type="scientific">Parelaphostrongylus tenuis</name>
    <name type="common">Meningeal worm</name>
    <dbReference type="NCBI Taxonomy" id="148309"/>
    <lineage>
        <taxon>Eukaryota</taxon>
        <taxon>Metazoa</taxon>
        <taxon>Ecdysozoa</taxon>
        <taxon>Nematoda</taxon>
        <taxon>Chromadorea</taxon>
        <taxon>Rhabditida</taxon>
        <taxon>Rhabditina</taxon>
        <taxon>Rhabditomorpha</taxon>
        <taxon>Strongyloidea</taxon>
        <taxon>Metastrongylidae</taxon>
        <taxon>Parelaphostrongylus</taxon>
    </lineage>
</organism>
<comment type="caution">
    <text evidence="2">The sequence shown here is derived from an EMBL/GenBank/DDBJ whole genome shotgun (WGS) entry which is preliminary data.</text>
</comment>
<protein>
    <recommendedName>
        <fullName evidence="4">Secreted protein</fullName>
    </recommendedName>
</protein>
<evidence type="ECO:0008006" key="4">
    <source>
        <dbReference type="Google" id="ProtNLM"/>
    </source>
</evidence>